<evidence type="ECO:0000313" key="3">
    <source>
        <dbReference type="Proteomes" id="UP000789595"/>
    </source>
</evidence>
<feature type="non-terminal residue" evidence="2">
    <location>
        <position position="119"/>
    </location>
</feature>
<dbReference type="AlphaFoldDB" id="A0A8J2WYL3"/>
<dbReference type="Proteomes" id="UP000789595">
    <property type="component" value="Unassembled WGS sequence"/>
</dbReference>
<organism evidence="2 3">
    <name type="scientific">Pelagomonas calceolata</name>
    <dbReference type="NCBI Taxonomy" id="35677"/>
    <lineage>
        <taxon>Eukaryota</taxon>
        <taxon>Sar</taxon>
        <taxon>Stramenopiles</taxon>
        <taxon>Ochrophyta</taxon>
        <taxon>Pelagophyceae</taxon>
        <taxon>Pelagomonadales</taxon>
        <taxon>Pelagomonadaceae</taxon>
        <taxon>Pelagomonas</taxon>
    </lineage>
</organism>
<sequence length="119" mass="12836">NHRASRRVDGVEVDAKGAGPGNPISAQVCDQGGGCKILIISTGKVNFRGDRSEAWCTNQGNNPNKETLWCADADPTPCPCLTYPSSRDRVETIELVVASMAWRSTLRGPARFEKVLMGC</sequence>
<protein>
    <submittedName>
        <fullName evidence="2">Uncharacterized protein</fullName>
    </submittedName>
</protein>
<gene>
    <name evidence="2" type="ORF">PECAL_3P27870</name>
</gene>
<feature type="compositionally biased region" description="Basic and acidic residues" evidence="1">
    <location>
        <begin position="1"/>
        <end position="15"/>
    </location>
</feature>
<dbReference type="EMBL" id="CAKKNE010000003">
    <property type="protein sequence ID" value="CAH0372759.1"/>
    <property type="molecule type" value="Genomic_DNA"/>
</dbReference>
<proteinExistence type="predicted"/>
<accession>A0A8J2WYL3</accession>
<evidence type="ECO:0000313" key="2">
    <source>
        <dbReference type="EMBL" id="CAH0372759.1"/>
    </source>
</evidence>
<name>A0A8J2WYL3_9STRA</name>
<feature type="region of interest" description="Disordered" evidence="1">
    <location>
        <begin position="1"/>
        <end position="22"/>
    </location>
</feature>
<keyword evidence="3" id="KW-1185">Reference proteome</keyword>
<evidence type="ECO:0000256" key="1">
    <source>
        <dbReference type="SAM" id="MobiDB-lite"/>
    </source>
</evidence>
<reference evidence="2" key="1">
    <citation type="submission" date="2021-11" db="EMBL/GenBank/DDBJ databases">
        <authorList>
            <consortium name="Genoscope - CEA"/>
            <person name="William W."/>
        </authorList>
    </citation>
    <scope>NUCLEOTIDE SEQUENCE</scope>
</reference>
<comment type="caution">
    <text evidence="2">The sequence shown here is derived from an EMBL/GenBank/DDBJ whole genome shotgun (WGS) entry which is preliminary data.</text>
</comment>